<dbReference type="Gene3D" id="3.10.450.50">
    <property type="match status" value="1"/>
</dbReference>
<accession>A0A2M8W206</accession>
<dbReference type="OrthoDB" id="7858976at2"/>
<evidence type="ECO:0008006" key="3">
    <source>
        <dbReference type="Google" id="ProtNLM"/>
    </source>
</evidence>
<dbReference type="SUPFAM" id="SSF54427">
    <property type="entry name" value="NTF2-like"/>
    <property type="match status" value="1"/>
</dbReference>
<dbReference type="Proteomes" id="UP000228531">
    <property type="component" value="Unassembled WGS sequence"/>
</dbReference>
<dbReference type="RefSeq" id="WP_100368915.1">
    <property type="nucleotide sequence ID" value="NZ_PGTY01000003.1"/>
</dbReference>
<organism evidence="1 2">
    <name type="scientific">Yoonia maricola</name>
    <dbReference type="NCBI Taxonomy" id="420999"/>
    <lineage>
        <taxon>Bacteria</taxon>
        <taxon>Pseudomonadati</taxon>
        <taxon>Pseudomonadota</taxon>
        <taxon>Alphaproteobacteria</taxon>
        <taxon>Rhodobacterales</taxon>
        <taxon>Paracoccaceae</taxon>
        <taxon>Yoonia</taxon>
    </lineage>
</organism>
<dbReference type="InterPro" id="IPR032710">
    <property type="entry name" value="NTF2-like_dom_sf"/>
</dbReference>
<evidence type="ECO:0000313" key="1">
    <source>
        <dbReference type="EMBL" id="PJI84957.1"/>
    </source>
</evidence>
<name>A0A2M8W206_9RHOB</name>
<sequence>MANDMQIAASDVSQALLDITGDALMKGDFDAFASVFHTPQHMATMAGPIYMETAEDMRRAFDEMHKHLQGIGATHMVRRCVVAEYKTPTRVEATHTSEVLKDGKRLSGPYPGFSVLEKIDDKWKVTASEYALEPNDGQAMAIAAADTKHRNT</sequence>
<evidence type="ECO:0000313" key="2">
    <source>
        <dbReference type="Proteomes" id="UP000228531"/>
    </source>
</evidence>
<comment type="caution">
    <text evidence="1">The sequence shown here is derived from an EMBL/GenBank/DDBJ whole genome shotgun (WGS) entry which is preliminary data.</text>
</comment>
<protein>
    <recommendedName>
        <fullName evidence="3">SnoaL-like protein</fullName>
    </recommendedName>
</protein>
<dbReference type="AlphaFoldDB" id="A0A2M8W206"/>
<keyword evidence="2" id="KW-1185">Reference proteome</keyword>
<gene>
    <name evidence="1" type="ORF">BC777_2951</name>
</gene>
<dbReference type="EMBL" id="PGTY01000003">
    <property type="protein sequence ID" value="PJI84957.1"/>
    <property type="molecule type" value="Genomic_DNA"/>
</dbReference>
<reference evidence="1 2" key="1">
    <citation type="submission" date="2017-11" db="EMBL/GenBank/DDBJ databases">
        <title>Genomic Encyclopedia of Archaeal and Bacterial Type Strains, Phase II (KMG-II): From Individual Species to Whole Genera.</title>
        <authorList>
            <person name="Goeker M."/>
        </authorList>
    </citation>
    <scope>NUCLEOTIDE SEQUENCE [LARGE SCALE GENOMIC DNA]</scope>
    <source>
        <strain evidence="1 2">DSM 29128</strain>
    </source>
</reference>
<proteinExistence type="predicted"/>